<evidence type="ECO:0000313" key="1">
    <source>
        <dbReference type="EMBL" id="RXM91270.1"/>
    </source>
</evidence>
<proteinExistence type="predicted"/>
<dbReference type="AlphaFoldDB" id="A0A444USX9"/>
<reference evidence="1 2" key="1">
    <citation type="submission" date="2019-01" db="EMBL/GenBank/DDBJ databases">
        <title>Draft Genome and Complete Hox-Cluster Characterization of the Sterlet Sturgeon (Acipenser ruthenus).</title>
        <authorList>
            <person name="Wei Q."/>
        </authorList>
    </citation>
    <scope>NUCLEOTIDE SEQUENCE [LARGE SCALE GENOMIC DNA]</scope>
    <source>
        <strain evidence="1">WHYD16114868_AA</strain>
        <tissue evidence="1">Blood</tissue>
    </source>
</reference>
<protein>
    <submittedName>
        <fullName evidence="1">Uncharacterized protein</fullName>
    </submittedName>
</protein>
<comment type="caution">
    <text evidence="1">The sequence shown here is derived from an EMBL/GenBank/DDBJ whole genome shotgun (WGS) entry which is preliminary data.</text>
</comment>
<name>A0A444USX9_ACIRT</name>
<evidence type="ECO:0000313" key="2">
    <source>
        <dbReference type="Proteomes" id="UP000289886"/>
    </source>
</evidence>
<organism evidence="1 2">
    <name type="scientific">Acipenser ruthenus</name>
    <name type="common">Sterlet sturgeon</name>
    <dbReference type="NCBI Taxonomy" id="7906"/>
    <lineage>
        <taxon>Eukaryota</taxon>
        <taxon>Metazoa</taxon>
        <taxon>Chordata</taxon>
        <taxon>Craniata</taxon>
        <taxon>Vertebrata</taxon>
        <taxon>Euteleostomi</taxon>
        <taxon>Actinopterygii</taxon>
        <taxon>Chondrostei</taxon>
        <taxon>Acipenseriformes</taxon>
        <taxon>Acipenseridae</taxon>
        <taxon>Acipenser</taxon>
    </lineage>
</organism>
<dbReference type="EMBL" id="SCEB01009455">
    <property type="protein sequence ID" value="RXM91270.1"/>
    <property type="molecule type" value="Genomic_DNA"/>
</dbReference>
<keyword evidence="2" id="KW-1185">Reference proteome</keyword>
<gene>
    <name evidence="1" type="ORF">EOD39_21351</name>
</gene>
<sequence>MATSAIYDEEAIVTFLRAKVKATFLILAKEVELVKEDEILESVYRATNREYRAYGDAWKKLGKAEKELCRIDDMRHLNEDGKFADVDVNGPVSVKRIIGYLTDHKNIIRKQREASTVASNQCLDEEEEMRRALTISRSWADDDIETDAVVFQDRKGHLDGAKGNFDHLRQTVHDPRYGLTDLEKRLCLL</sequence>
<accession>A0A444USX9</accession>
<dbReference type="Proteomes" id="UP000289886">
    <property type="component" value="Unassembled WGS sequence"/>
</dbReference>